<dbReference type="FunFam" id="1.10.287.70:FF:000037">
    <property type="entry name" value="Glutamate receptor"/>
    <property type="match status" value="1"/>
</dbReference>
<evidence type="ECO:0000256" key="14">
    <source>
        <dbReference type="ARBA" id="ARBA00049638"/>
    </source>
</evidence>
<evidence type="ECO:0000256" key="11">
    <source>
        <dbReference type="ARBA" id="ARBA00023180"/>
    </source>
</evidence>
<sequence length="1518" mass="171577">MKKMKIKPTHHYQLVFPLLFSFFFYFLVIKAQQNMTSSTTTTTGITVDEFKVGVVLDMDSLVAKMGLTSMFMALSDFYSSTNNNTSHKTRLVLYTRNSNGDNVDAASAAIDLIKNVEVQAIIGPITSSQARFMVDLGNKTQVPMISFSATSPFVSPTKNPYFIRTAHNDTSQMKAIVAIVKAFRWKEVVPVYEDTEYGNGVIPYLTDAFQEIDTQVPYKSLIHPSASDDEILIELNKLKTMRNRVFVVHMTPSLGSRVFRKAKKIGMMSEGYSWIITDGLANFLYSLDSSVIDSMQGVLGVRPYIPRSKELDTFRVRWKTKFLQENPYIESDEDLNVFGLWAYDTIWALATAVEKLKTMNNSRFLKAKVALNQTDIAALGVSHIGPKLLQEISNIKLKGLSGEFRLADRQLQSDIFQILNVHAEGGREIGLWTPSSGFLRDIIDSTTRTNNNASLTSSKDNLRPIIWPGDTVVMPKGLAVQTNEIQLRIGVPIKVGFNEFVNVRRNNNTNSTEFTGYCIDVFNAVMKRLPYVVTYKFFPFETQNGTSAGSYDDLIYQVYTKNYDAVVGDITIVANRSLYVDFTLPFTESGVSMIVPVKEDVRKKAWIFLKPLTMELWLTSGAFFILIGVVIWILEHRINNEFRGPVSHQLGTMFWFSFSTLVFAHREKVVSNLGRFVVIIWIFLVLILTSSYTASLTSMLTVHRLEPTITDINQLINNGDKVGYHEGSFVLGMLKHMGFDESNLKAFNNSEDFDLAFLPVSENNVNGGIVAAFDEIPYIKLLLARYCAKYTTVGPSYKTDGFGFVRDHEVVLVMGQNTSSTVDEFKVGVVLDLDRLTTKMGLTSISMALSDFYSSTNTSHKRRLVLHIRDSNRDNVDAASLSLSLSHHLIIFQLFSWWIGNKAHVPIISFTATSPSISPSQNPYFIRMTQKDSSQVHAIVVIVKAFGWREVVPIYEDTEYGNGVIPYLTDALQEINTRVPYRSVIPLEATDDRILEELYKMMTMQTRVFIVHMSYSLGLHFFQKAKMIGMMSEGYSWIITDGIGDFLHSFNSSSFDSMQGVLGIRPYIPKSNELNTFRVRWKKKFLQENQDIEKADLNIFGIWAYDAIWALASAVENLKRMNSTFLKPKVVLNSSAIAPLGVSQIGSDLLQEISKVKFKGLSGEFRVIDRQLQLDAFQIVNVVGNGEREIGIWTAKSGILRDPDLIGTTNVYKTSKGNLRPIIWPGDSVVVPKGWVIPTNEKKLRIGVPMKEGFTEFVKITRNTSTNSMYVTGYCIDVFNAAIEMLPYVVPYEFIPFQKTDGTSAGSYNDLTYQVYTQNYDAVVGDVTIIANRSLYVDFTLPYTEYGEKVASNLGRFVVIVWVSVVLILTSSYTASLTSMLTVHQLVPTITDINELIKNGDNVGYQKGSFVFEMLKQMGFDESNLKNEETEDSRQEEEFRAEEQDCISSITPCFCWRVANFKRQRRFNRTRKVAQKNFLRSILKYMNKPEVSKRISTVMELNNNGEKGKIKPNQGRKM</sequence>
<dbReference type="SUPFAM" id="SSF53822">
    <property type="entry name" value="Periplasmic binding protein-like I"/>
    <property type="match status" value="2"/>
</dbReference>
<feature type="domain" description="Ionotropic glutamate receptor C-terminal" evidence="16">
    <location>
        <begin position="488"/>
        <end position="900"/>
    </location>
</feature>
<evidence type="ECO:0000256" key="1">
    <source>
        <dbReference type="ARBA" id="ARBA00004141"/>
    </source>
</evidence>
<dbReference type="Pfam" id="PF10613">
    <property type="entry name" value="Lig_chan-Glu_bd"/>
    <property type="match status" value="1"/>
</dbReference>
<dbReference type="SMART" id="SM00079">
    <property type="entry name" value="PBPe"/>
    <property type="match status" value="2"/>
</dbReference>
<keyword evidence="5 15" id="KW-0812">Transmembrane</keyword>
<dbReference type="InterPro" id="IPR028082">
    <property type="entry name" value="Peripla_BP_I"/>
</dbReference>
<dbReference type="FunFam" id="3.40.190.10:FF:000103">
    <property type="entry name" value="Glutamate receptor"/>
    <property type="match status" value="2"/>
</dbReference>
<keyword evidence="8" id="KW-0406">Ion transport</keyword>
<dbReference type="CDD" id="cd19990">
    <property type="entry name" value="PBP1_GABAb_receptor_plant"/>
    <property type="match status" value="2"/>
</dbReference>
<comment type="subcellular location">
    <subcellularLocation>
        <location evidence="1">Membrane</location>
        <topology evidence="1">Multi-pass membrane protein</topology>
    </subcellularLocation>
</comment>
<comment type="caution">
    <text evidence="17">The sequence shown here is derived from an EMBL/GenBank/DDBJ whole genome shotgun (WGS) entry which is preliminary data.</text>
</comment>
<evidence type="ECO:0000256" key="6">
    <source>
        <dbReference type="ARBA" id="ARBA00022729"/>
    </source>
</evidence>
<comment type="similarity">
    <text evidence="2">Belongs to the glutamate-gated ion channel (TC 1.A.10.1) family.</text>
</comment>
<dbReference type="InterPro" id="IPR001828">
    <property type="entry name" value="ANF_lig-bd_rcpt"/>
</dbReference>
<dbReference type="Pfam" id="PF00060">
    <property type="entry name" value="Lig_chan"/>
    <property type="match status" value="2"/>
</dbReference>
<keyword evidence="7 15" id="KW-1133">Transmembrane helix</keyword>
<dbReference type="GO" id="GO:0016020">
    <property type="term" value="C:membrane"/>
    <property type="evidence" value="ECO:0007669"/>
    <property type="project" value="UniProtKB-SubCell"/>
</dbReference>
<dbReference type="SUPFAM" id="SSF81324">
    <property type="entry name" value="Voltage-gated potassium channels"/>
    <property type="match status" value="1"/>
</dbReference>
<dbReference type="PANTHER" id="PTHR34836">
    <property type="entry name" value="OS06G0188250 PROTEIN"/>
    <property type="match status" value="1"/>
</dbReference>
<evidence type="ECO:0000256" key="4">
    <source>
        <dbReference type="ARBA" id="ARBA00022448"/>
    </source>
</evidence>
<keyword evidence="6" id="KW-0732">Signal</keyword>
<evidence type="ECO:0000256" key="3">
    <source>
        <dbReference type="ARBA" id="ARBA00011095"/>
    </source>
</evidence>
<keyword evidence="12" id="KW-1071">Ligand-gated ion channel</keyword>
<evidence type="ECO:0000313" key="17">
    <source>
        <dbReference type="EMBL" id="OVA13732.1"/>
    </source>
</evidence>
<keyword evidence="11" id="KW-0325">Glycoprotein</keyword>
<dbReference type="Gene3D" id="1.10.287.70">
    <property type="match status" value="1"/>
</dbReference>
<dbReference type="FunFam" id="3.40.50.2300:FF:000169">
    <property type="entry name" value="Glutamate receptor"/>
    <property type="match status" value="2"/>
</dbReference>
<dbReference type="InterPro" id="IPR019594">
    <property type="entry name" value="Glu/Gly-bd"/>
</dbReference>
<evidence type="ECO:0000256" key="12">
    <source>
        <dbReference type="ARBA" id="ARBA00023286"/>
    </source>
</evidence>
<comment type="function">
    <text evidence="14">Glutamate-gated receptor that probably acts as a non-selective cation channel. May be involved in light-signal transduction and calcium homeostasis via the regulation of calcium influx into cells.</text>
</comment>
<dbReference type="GO" id="GO:0015276">
    <property type="term" value="F:ligand-gated monoatomic ion channel activity"/>
    <property type="evidence" value="ECO:0007669"/>
    <property type="project" value="InterPro"/>
</dbReference>
<dbReference type="InParanoid" id="A0A200QTG5"/>
<organism evidence="17 18">
    <name type="scientific">Macleaya cordata</name>
    <name type="common">Five-seeded plume-poppy</name>
    <name type="synonym">Bocconia cordata</name>
    <dbReference type="NCBI Taxonomy" id="56857"/>
    <lineage>
        <taxon>Eukaryota</taxon>
        <taxon>Viridiplantae</taxon>
        <taxon>Streptophyta</taxon>
        <taxon>Embryophyta</taxon>
        <taxon>Tracheophyta</taxon>
        <taxon>Spermatophyta</taxon>
        <taxon>Magnoliopsida</taxon>
        <taxon>Ranunculales</taxon>
        <taxon>Papaveraceae</taxon>
        <taxon>Papaveroideae</taxon>
        <taxon>Macleaya</taxon>
    </lineage>
</organism>
<evidence type="ECO:0000256" key="8">
    <source>
        <dbReference type="ARBA" id="ARBA00023065"/>
    </source>
</evidence>
<keyword evidence="13" id="KW-0407">Ion channel</keyword>
<dbReference type="PANTHER" id="PTHR34836:SF1">
    <property type="entry name" value="OS09G0428600 PROTEIN"/>
    <property type="match status" value="1"/>
</dbReference>
<dbReference type="SUPFAM" id="SSF53850">
    <property type="entry name" value="Periplasmic binding protein-like II"/>
    <property type="match status" value="2"/>
</dbReference>
<feature type="domain" description="Ionotropic glutamate receptor C-terminal" evidence="16">
    <location>
        <begin position="1243"/>
        <end position="1493"/>
    </location>
</feature>
<dbReference type="Gene3D" id="3.40.50.2300">
    <property type="match status" value="4"/>
</dbReference>
<gene>
    <name evidence="17" type="ORF">BVC80_579g2</name>
</gene>
<feature type="transmembrane region" description="Helical" evidence="15">
    <location>
        <begin position="12"/>
        <end position="29"/>
    </location>
</feature>
<evidence type="ECO:0000256" key="2">
    <source>
        <dbReference type="ARBA" id="ARBA00008685"/>
    </source>
</evidence>
<comment type="subunit">
    <text evidence="3">May form heteromers.</text>
</comment>
<keyword evidence="10 17" id="KW-0675">Receptor</keyword>
<dbReference type="InterPro" id="IPR044440">
    <property type="entry name" value="GABAb_receptor_plant_PBP1"/>
</dbReference>
<keyword evidence="4" id="KW-0813">Transport</keyword>
<dbReference type="CDD" id="cd13686">
    <property type="entry name" value="GluR_Plant"/>
    <property type="match status" value="2"/>
</dbReference>
<dbReference type="OrthoDB" id="5984008at2759"/>
<evidence type="ECO:0000256" key="7">
    <source>
        <dbReference type="ARBA" id="ARBA00022989"/>
    </source>
</evidence>
<dbReference type="InterPro" id="IPR001320">
    <property type="entry name" value="Iontro_rcpt_C"/>
</dbReference>
<evidence type="ECO:0000256" key="9">
    <source>
        <dbReference type="ARBA" id="ARBA00023136"/>
    </source>
</evidence>
<name>A0A200QTG5_MACCD</name>
<dbReference type="STRING" id="56857.A0A200QTG5"/>
<evidence type="ECO:0000256" key="15">
    <source>
        <dbReference type="SAM" id="Phobius"/>
    </source>
</evidence>
<evidence type="ECO:0000256" key="13">
    <source>
        <dbReference type="ARBA" id="ARBA00023303"/>
    </source>
</evidence>
<dbReference type="FunFam" id="3.40.50.2300:FF:000758">
    <property type="entry name" value="Glutamate receptor"/>
    <property type="match status" value="1"/>
</dbReference>
<dbReference type="Gene3D" id="3.40.190.10">
    <property type="entry name" value="Periplasmic binding protein-like II"/>
    <property type="match status" value="2"/>
</dbReference>
<feature type="transmembrane region" description="Helical" evidence="15">
    <location>
        <begin position="612"/>
        <end position="634"/>
    </location>
</feature>
<evidence type="ECO:0000259" key="16">
    <source>
        <dbReference type="SMART" id="SM00079"/>
    </source>
</evidence>
<evidence type="ECO:0000256" key="10">
    <source>
        <dbReference type="ARBA" id="ARBA00023170"/>
    </source>
</evidence>
<dbReference type="EMBL" id="MVGT01001098">
    <property type="protein sequence ID" value="OVA13732.1"/>
    <property type="molecule type" value="Genomic_DNA"/>
</dbReference>
<accession>A0A200QTG5</accession>
<dbReference type="Pfam" id="PF01094">
    <property type="entry name" value="ANF_receptor"/>
    <property type="match status" value="2"/>
</dbReference>
<keyword evidence="9 15" id="KW-0472">Membrane</keyword>
<feature type="transmembrane region" description="Helical" evidence="15">
    <location>
        <begin position="676"/>
        <end position="694"/>
    </location>
</feature>
<dbReference type="OMA" id="FSEEVWI"/>
<evidence type="ECO:0000256" key="5">
    <source>
        <dbReference type="ARBA" id="ARBA00022692"/>
    </source>
</evidence>
<protein>
    <submittedName>
        <fullName evidence="17">Ionotropic glutamate receptor</fullName>
    </submittedName>
</protein>
<keyword evidence="18" id="KW-1185">Reference proteome</keyword>
<dbReference type="Proteomes" id="UP000195402">
    <property type="component" value="Unassembled WGS sequence"/>
</dbReference>
<evidence type="ECO:0000313" key="18">
    <source>
        <dbReference type="Proteomes" id="UP000195402"/>
    </source>
</evidence>
<reference evidence="17 18" key="1">
    <citation type="journal article" date="2017" name="Mol. Plant">
        <title>The Genome of Medicinal Plant Macleaya cordata Provides New Insights into Benzylisoquinoline Alkaloids Metabolism.</title>
        <authorList>
            <person name="Liu X."/>
            <person name="Liu Y."/>
            <person name="Huang P."/>
            <person name="Ma Y."/>
            <person name="Qing Z."/>
            <person name="Tang Q."/>
            <person name="Cao H."/>
            <person name="Cheng P."/>
            <person name="Zheng Y."/>
            <person name="Yuan Z."/>
            <person name="Zhou Y."/>
            <person name="Liu J."/>
            <person name="Tang Z."/>
            <person name="Zhuo Y."/>
            <person name="Zhang Y."/>
            <person name="Yu L."/>
            <person name="Huang J."/>
            <person name="Yang P."/>
            <person name="Peng Q."/>
            <person name="Zhang J."/>
            <person name="Jiang W."/>
            <person name="Zhang Z."/>
            <person name="Lin K."/>
            <person name="Ro D.K."/>
            <person name="Chen X."/>
            <person name="Xiong X."/>
            <person name="Shang Y."/>
            <person name="Huang S."/>
            <person name="Zeng J."/>
        </authorList>
    </citation>
    <scope>NUCLEOTIDE SEQUENCE [LARGE SCALE GENOMIC DNA]</scope>
    <source>
        <strain evidence="18">cv. BLH2017</strain>
        <tissue evidence="17">Root</tissue>
    </source>
</reference>
<proteinExistence type="inferred from homology"/>
<dbReference type="InterPro" id="IPR015683">
    <property type="entry name" value="Ionotropic_Glu_rcpt"/>
</dbReference>